<feature type="domain" description="Pyruvate:ferredoxin oxidoreductase core" evidence="3">
    <location>
        <begin position="260"/>
        <end position="355"/>
    </location>
</feature>
<dbReference type="PANTHER" id="PTHR43088">
    <property type="entry name" value="SUBUNIT OF PYRUVATE:FLAVODOXIN OXIDOREDUCTASE-RELATED"/>
    <property type="match status" value="1"/>
</dbReference>
<name>A0A7C2A8C5_DESA2</name>
<dbReference type="InterPro" id="IPR029061">
    <property type="entry name" value="THDP-binding"/>
</dbReference>
<dbReference type="CDD" id="cd07034">
    <property type="entry name" value="TPP_PYR_PFOR_IOR-alpha_like"/>
    <property type="match status" value="1"/>
</dbReference>
<dbReference type="EMBL" id="DRIH01000116">
    <property type="protein sequence ID" value="HEC67855.1"/>
    <property type="molecule type" value="Genomic_DNA"/>
</dbReference>
<organism evidence="4">
    <name type="scientific">Desulfofervidus auxilii</name>
    <dbReference type="NCBI Taxonomy" id="1621989"/>
    <lineage>
        <taxon>Bacteria</taxon>
        <taxon>Pseudomonadati</taxon>
        <taxon>Thermodesulfobacteriota</taxon>
        <taxon>Candidatus Desulfofervidia</taxon>
        <taxon>Candidatus Desulfofervidales</taxon>
        <taxon>Candidatus Desulfofervidaceae</taxon>
        <taxon>Candidatus Desulfofervidus</taxon>
    </lineage>
</organism>
<comment type="caution">
    <text evidence="4">The sequence shown here is derived from an EMBL/GenBank/DDBJ whole genome shotgun (WGS) entry which is preliminary data.</text>
</comment>
<dbReference type="SUPFAM" id="SSF52922">
    <property type="entry name" value="TK C-terminal domain-like"/>
    <property type="match status" value="1"/>
</dbReference>
<dbReference type="NCBIfam" id="NF005507">
    <property type="entry name" value="PRK07119.1"/>
    <property type="match status" value="1"/>
</dbReference>
<evidence type="ECO:0000313" key="4">
    <source>
        <dbReference type="EMBL" id="HEC67855.1"/>
    </source>
</evidence>
<dbReference type="GO" id="GO:0016491">
    <property type="term" value="F:oxidoreductase activity"/>
    <property type="evidence" value="ECO:0007669"/>
    <property type="project" value="UniProtKB-KW"/>
</dbReference>
<sequence length="363" mass="40471">MSKLYMKGNEAIVEGALKAGVEGFLGYPITPASEIIETFAQRYFADREREKRGEKPLYPKFRLFLQMESEIASINAVMGGASVGCRVMTASSSPGISLKQEGISYLAACELPCVIVNIMRGGPGLGSIQPEQGDYFQAVKGGGHGDYKLIVLAPNSVQEMAEHTMLLFNLTDKYRNPGMILTDGYLGQMKESMEFPDIPIEKYEKPWAVTGIGNRETQNIIESLFLAPEPMIEAKTKLWQKYKKIESNEVRYEIYKVEDAKILVTAYGTPSRIAKAAVDLAREKGVKVGLLRPITLWPFPYKIYADLTTHQIDKVLVVEMSFGQLLEDVKLGVEGRAEVRLYAVYGGIVPTEKDILEKIMEFD</sequence>
<gene>
    <name evidence="4" type="primary">vorB</name>
    <name evidence="4" type="ORF">ENI35_03465</name>
</gene>
<dbReference type="PANTHER" id="PTHR43088:SF1">
    <property type="entry name" value="SUBUNIT OF PYRUVATE:FLAVODOXIN OXIDOREDUCTASE"/>
    <property type="match status" value="1"/>
</dbReference>
<accession>A0A7C2A8C5</accession>
<dbReference type="InterPro" id="IPR002880">
    <property type="entry name" value="Pyrv_Fd/Flavodoxin_OxRdtase_N"/>
</dbReference>
<dbReference type="Proteomes" id="UP000885738">
    <property type="component" value="Unassembled WGS sequence"/>
</dbReference>
<evidence type="ECO:0000259" key="3">
    <source>
        <dbReference type="Pfam" id="PF17147"/>
    </source>
</evidence>
<evidence type="ECO:0000259" key="2">
    <source>
        <dbReference type="Pfam" id="PF01855"/>
    </source>
</evidence>
<reference evidence="4" key="1">
    <citation type="journal article" date="2020" name="mSystems">
        <title>Genome- and Community-Level Interaction Insights into Carbon Utilization and Element Cycling Functions of Hydrothermarchaeota in Hydrothermal Sediment.</title>
        <authorList>
            <person name="Zhou Z."/>
            <person name="Liu Y."/>
            <person name="Xu W."/>
            <person name="Pan J."/>
            <person name="Luo Z.H."/>
            <person name="Li M."/>
        </authorList>
    </citation>
    <scope>NUCLEOTIDE SEQUENCE [LARGE SCALE GENOMIC DNA]</scope>
    <source>
        <strain evidence="4">HyVt-389</strain>
    </source>
</reference>
<proteinExistence type="predicted"/>
<dbReference type="AlphaFoldDB" id="A0A7C2A8C5"/>
<dbReference type="InterPro" id="IPR009014">
    <property type="entry name" value="Transketo_C/PFOR_II"/>
</dbReference>
<evidence type="ECO:0000256" key="1">
    <source>
        <dbReference type="ARBA" id="ARBA00023002"/>
    </source>
</evidence>
<dbReference type="Pfam" id="PF17147">
    <property type="entry name" value="PFOR_II"/>
    <property type="match status" value="1"/>
</dbReference>
<dbReference type="InterPro" id="IPR033412">
    <property type="entry name" value="PFOR_II"/>
</dbReference>
<protein>
    <submittedName>
        <fullName evidence="4">3-methyl-2-oxobutanoate dehydrogenase subunit VorB</fullName>
    </submittedName>
</protein>
<dbReference type="Gene3D" id="3.40.50.920">
    <property type="match status" value="1"/>
</dbReference>
<dbReference type="InterPro" id="IPR052368">
    <property type="entry name" value="2-oxoacid_oxidoreductase"/>
</dbReference>
<feature type="domain" description="Pyruvate flavodoxin/ferredoxin oxidoreductase pyrimidine binding" evidence="2">
    <location>
        <begin position="14"/>
        <end position="199"/>
    </location>
</feature>
<dbReference type="SUPFAM" id="SSF52518">
    <property type="entry name" value="Thiamin diphosphate-binding fold (THDP-binding)"/>
    <property type="match status" value="1"/>
</dbReference>
<dbReference type="Pfam" id="PF01855">
    <property type="entry name" value="POR_N"/>
    <property type="match status" value="1"/>
</dbReference>
<dbReference type="Gene3D" id="3.40.50.970">
    <property type="match status" value="1"/>
</dbReference>
<keyword evidence="1" id="KW-0560">Oxidoreductase</keyword>